<dbReference type="Pfam" id="PF26310">
    <property type="entry name" value="YczF"/>
    <property type="match status" value="1"/>
</dbReference>
<proteinExistence type="predicted"/>
<name>A0A089HL19_PAEDU</name>
<dbReference type="KEGG" id="pdu:PDUR_12710"/>
<sequence length="85" mass="9818">MKKQIRKMLLKKYAAVVLCGTLTILLLYFADWIFGYGITNVNIMFPFTITTQAEKLLMITLAASFLIPDLIHWITGRQPARELER</sequence>
<protein>
    <submittedName>
        <fullName evidence="2">Uncharacterized protein</fullName>
    </submittedName>
</protein>
<dbReference type="RefSeq" id="WP_042206508.1">
    <property type="nucleotide sequence ID" value="NZ_CP009288.1"/>
</dbReference>
<dbReference type="AlphaFoldDB" id="A0A089HL19"/>
<evidence type="ECO:0000313" key="3">
    <source>
        <dbReference type="Proteomes" id="UP000029409"/>
    </source>
</evidence>
<keyword evidence="1" id="KW-0472">Membrane</keyword>
<keyword evidence="1" id="KW-1133">Transmembrane helix</keyword>
<feature type="transmembrane region" description="Helical" evidence="1">
    <location>
        <begin position="12"/>
        <end position="36"/>
    </location>
</feature>
<keyword evidence="1" id="KW-0812">Transmembrane</keyword>
<feature type="transmembrane region" description="Helical" evidence="1">
    <location>
        <begin position="56"/>
        <end position="75"/>
    </location>
</feature>
<evidence type="ECO:0000313" key="2">
    <source>
        <dbReference type="EMBL" id="AIQ12666.1"/>
    </source>
</evidence>
<dbReference type="OrthoDB" id="2666231at2"/>
<reference evidence="2 3" key="1">
    <citation type="submission" date="2014-08" db="EMBL/GenBank/DDBJ databases">
        <title>Comparative genomics of the Paenibacillus odorifer group.</title>
        <authorList>
            <person name="den Bakker H.C."/>
            <person name="Tsai Y.-C."/>
            <person name="Martin N."/>
            <person name="Korlach J."/>
            <person name="Wiedmann M."/>
        </authorList>
    </citation>
    <scope>NUCLEOTIDE SEQUENCE [LARGE SCALE GENOMIC DNA]</scope>
    <source>
        <strain evidence="2 3">DSM 1735</strain>
    </source>
</reference>
<evidence type="ECO:0000256" key="1">
    <source>
        <dbReference type="SAM" id="Phobius"/>
    </source>
</evidence>
<dbReference type="eggNOG" id="ENOG5032D4S">
    <property type="taxonomic scope" value="Bacteria"/>
</dbReference>
<dbReference type="STRING" id="44251.PDUR_12710"/>
<gene>
    <name evidence="2" type="ORF">PDUR_12710</name>
</gene>
<organism evidence="2 3">
    <name type="scientific">Paenibacillus durus</name>
    <name type="common">Paenibacillus azotofixans</name>
    <dbReference type="NCBI Taxonomy" id="44251"/>
    <lineage>
        <taxon>Bacteria</taxon>
        <taxon>Bacillati</taxon>
        <taxon>Bacillota</taxon>
        <taxon>Bacilli</taxon>
        <taxon>Bacillales</taxon>
        <taxon>Paenibacillaceae</taxon>
        <taxon>Paenibacillus</taxon>
    </lineage>
</organism>
<accession>A0A089HL19</accession>
<dbReference type="Proteomes" id="UP000029409">
    <property type="component" value="Chromosome"/>
</dbReference>
<dbReference type="EMBL" id="CP009288">
    <property type="protein sequence ID" value="AIQ12666.1"/>
    <property type="molecule type" value="Genomic_DNA"/>
</dbReference>
<keyword evidence="3" id="KW-1185">Reference proteome</keyword>
<dbReference type="InterPro" id="IPR058725">
    <property type="entry name" value="YczF"/>
</dbReference>